<sequence>MRDRVAKAVETYIDNHRDKLKDHVERNLEKLKEIIVEKLPDKIMDFIKNKVDDGDDENDTILENVLKVVTSLTDKLSDDFKEDIREDTRRHIDEVTIDSPDKITDIIVTESKKAVWDFANDDDDDDDDDIKNFFKNFDFGFLKEGKEGIIRQIIELIQPPVHNSGEEINKEVSEKVPQHVKGNMIGTVGKSIFDKNKKNDDVQSRGIFSKSSKSSDTGEEEGGKKLSKILKIFGEGKDEGNFIDRLFAKLPARISKFIRPFIDQFEESLLKNIEEELRNNIFRDDKFKNDVKGLLLKFGGDSDGDGKNFFTEAADAVSSLFKKK</sequence>
<dbReference type="SMR" id="A0A015JBY0"/>
<dbReference type="AlphaFoldDB" id="A0A015JBY0"/>
<name>A0A015JBY0_RHIIW</name>
<evidence type="ECO:0000313" key="1">
    <source>
        <dbReference type="EMBL" id="EXX52424.1"/>
    </source>
</evidence>
<evidence type="ECO:0000313" key="2">
    <source>
        <dbReference type="Proteomes" id="UP000022910"/>
    </source>
</evidence>
<protein>
    <submittedName>
        <fullName evidence="1">Uncharacterized protein</fullName>
    </submittedName>
</protein>
<dbReference type="OrthoDB" id="2420101at2759"/>
<dbReference type="HOGENOM" id="CLU_858293_0_0_1"/>
<dbReference type="Proteomes" id="UP000022910">
    <property type="component" value="Unassembled WGS sequence"/>
</dbReference>
<organism evidence="1 2">
    <name type="scientific">Rhizophagus irregularis (strain DAOM 197198w)</name>
    <name type="common">Glomus intraradices</name>
    <dbReference type="NCBI Taxonomy" id="1432141"/>
    <lineage>
        <taxon>Eukaryota</taxon>
        <taxon>Fungi</taxon>
        <taxon>Fungi incertae sedis</taxon>
        <taxon>Mucoromycota</taxon>
        <taxon>Glomeromycotina</taxon>
        <taxon>Glomeromycetes</taxon>
        <taxon>Glomerales</taxon>
        <taxon>Glomeraceae</taxon>
        <taxon>Rhizophagus</taxon>
    </lineage>
</organism>
<dbReference type="EMBL" id="JEMT01029295">
    <property type="protein sequence ID" value="EXX52424.1"/>
    <property type="molecule type" value="Genomic_DNA"/>
</dbReference>
<comment type="caution">
    <text evidence="1">The sequence shown here is derived from an EMBL/GenBank/DDBJ whole genome shotgun (WGS) entry which is preliminary data.</text>
</comment>
<accession>A0A015JBY0</accession>
<proteinExistence type="predicted"/>
<dbReference type="SUPFAM" id="SSF48371">
    <property type="entry name" value="ARM repeat"/>
    <property type="match status" value="1"/>
</dbReference>
<gene>
    <name evidence="1" type="ORF">RirG_253120</name>
</gene>
<dbReference type="InterPro" id="IPR016024">
    <property type="entry name" value="ARM-type_fold"/>
</dbReference>
<reference evidence="1 2" key="1">
    <citation type="submission" date="2014-02" db="EMBL/GenBank/DDBJ databases">
        <title>Single nucleus genome sequencing reveals high similarity among nuclei of an endomycorrhizal fungus.</title>
        <authorList>
            <person name="Lin K."/>
            <person name="Geurts R."/>
            <person name="Zhang Z."/>
            <person name="Limpens E."/>
            <person name="Saunders D.G."/>
            <person name="Mu D."/>
            <person name="Pang E."/>
            <person name="Cao H."/>
            <person name="Cha H."/>
            <person name="Lin T."/>
            <person name="Zhou Q."/>
            <person name="Shang Y."/>
            <person name="Li Y."/>
            <person name="Ivanov S."/>
            <person name="Sharma T."/>
            <person name="Velzen R.V."/>
            <person name="Ruijter N.D."/>
            <person name="Aanen D.K."/>
            <person name="Win J."/>
            <person name="Kamoun S."/>
            <person name="Bisseling T."/>
            <person name="Huang S."/>
        </authorList>
    </citation>
    <scope>NUCLEOTIDE SEQUENCE [LARGE SCALE GENOMIC DNA]</scope>
    <source>
        <strain evidence="2">DAOM197198w</strain>
    </source>
</reference>
<keyword evidence="2" id="KW-1185">Reference proteome</keyword>